<proteinExistence type="predicted"/>
<protein>
    <submittedName>
        <fullName evidence="2">Uncharacterized protein</fullName>
    </submittedName>
</protein>
<gene>
    <name evidence="2" type="ORF">AU467_16745</name>
</gene>
<sequence>MVENAVRKGLIRRIWPLTPIAPQNLVAPNYEMRTTPAIAPDRWIYSEVAVTTIQSPCLAGPAVKIDRQHIATPVRTGHNQRPLNAASIDDDISGFF</sequence>
<dbReference type="AlphaFoldDB" id="A0A124GGR2"/>
<dbReference type="Proteomes" id="UP000053176">
    <property type="component" value="Unassembled WGS sequence"/>
</dbReference>
<evidence type="ECO:0000256" key="1">
    <source>
        <dbReference type="SAM" id="MobiDB-lite"/>
    </source>
</evidence>
<evidence type="ECO:0000313" key="2">
    <source>
        <dbReference type="EMBL" id="KUM27547.1"/>
    </source>
</evidence>
<name>A0A124GGR2_RHILI</name>
<dbReference type="EMBL" id="LPWA01000090">
    <property type="protein sequence ID" value="KUM27547.1"/>
    <property type="molecule type" value="Genomic_DNA"/>
</dbReference>
<comment type="caution">
    <text evidence="2">The sequence shown here is derived from an EMBL/GenBank/DDBJ whole genome shotgun (WGS) entry which is preliminary data.</text>
</comment>
<organism evidence="2 3">
    <name type="scientific">Rhizobium loti</name>
    <name type="common">Mesorhizobium loti</name>
    <dbReference type="NCBI Taxonomy" id="381"/>
    <lineage>
        <taxon>Bacteria</taxon>
        <taxon>Pseudomonadati</taxon>
        <taxon>Pseudomonadota</taxon>
        <taxon>Alphaproteobacteria</taxon>
        <taxon>Hyphomicrobiales</taxon>
        <taxon>Phyllobacteriaceae</taxon>
        <taxon>Mesorhizobium</taxon>
    </lineage>
</organism>
<accession>A0A124GGR2</accession>
<evidence type="ECO:0000313" key="3">
    <source>
        <dbReference type="Proteomes" id="UP000053176"/>
    </source>
</evidence>
<feature type="region of interest" description="Disordered" evidence="1">
    <location>
        <begin position="76"/>
        <end position="96"/>
    </location>
</feature>
<reference evidence="2 3" key="1">
    <citation type="submission" date="2015-12" db="EMBL/GenBank/DDBJ databases">
        <title>Draft genome sequence of Mesorhizobium sp. UFLA 01-765, a multitolerant efficient symbiont and plant-growth promoting strain isolated from Zn-mining soil using Leucaena leucocephala as a trap plant.</title>
        <authorList>
            <person name="Rangel W.M."/>
            <person name="Thijs S."/>
            <person name="Longatti S.M."/>
            <person name="Moreira F.M."/>
            <person name="Weyens N."/>
            <person name="Vangronsveld J."/>
            <person name="Van Hamme J.D."/>
            <person name="Bottos E.M."/>
            <person name="Rineau F."/>
        </authorList>
    </citation>
    <scope>NUCLEOTIDE SEQUENCE [LARGE SCALE GENOMIC DNA]</scope>
    <source>
        <strain evidence="2 3">UFLA 01-765</strain>
    </source>
</reference>